<dbReference type="Proteomes" id="UP001216510">
    <property type="component" value="Chromosome"/>
</dbReference>
<evidence type="ECO:0000313" key="1">
    <source>
        <dbReference type="EMBL" id="WEF34373.1"/>
    </source>
</evidence>
<name>A0ABY8BG98_9BURK</name>
<gene>
    <name evidence="1" type="ORF">PX653_06250</name>
</gene>
<proteinExistence type="predicted"/>
<dbReference type="EMBL" id="CP119083">
    <property type="protein sequence ID" value="WEF34373.1"/>
    <property type="molecule type" value="Genomic_DNA"/>
</dbReference>
<protein>
    <submittedName>
        <fullName evidence="1">Uncharacterized protein</fullName>
    </submittedName>
</protein>
<sequence>MSLAQTALIAIHATATASATTPAAPDRLQVLPNGETVLVATVVNERHCDRDGPCSLRFRIGGKTGAVVYAHGDVEGVKPCGQALFGTAWTIPDGTRIEARGRYRLAGTGHEIDLCASLDAFLRRVR</sequence>
<keyword evidence="2" id="KW-1185">Reference proteome</keyword>
<evidence type="ECO:0000313" key="2">
    <source>
        <dbReference type="Proteomes" id="UP001216510"/>
    </source>
</evidence>
<dbReference type="RefSeq" id="WP_277417051.1">
    <property type="nucleotide sequence ID" value="NZ_CP119083.1"/>
</dbReference>
<reference evidence="1 2" key="1">
    <citation type="submission" date="2023-02" db="EMBL/GenBank/DDBJ databases">
        <title>Gemone sequence of Telluria chitinolytica ACM 3522T.</title>
        <authorList>
            <person name="Frediansyah A."/>
            <person name="Miess H."/>
            <person name="Gross H."/>
        </authorList>
    </citation>
    <scope>NUCLEOTIDE SEQUENCE [LARGE SCALE GENOMIC DNA]</scope>
    <source>
        <strain evidence="1 2">ACM 3522</strain>
    </source>
</reference>
<organism evidence="1 2">
    <name type="scientific">Pseudoduganella chitinolytica</name>
    <dbReference type="NCBI Taxonomy" id="34070"/>
    <lineage>
        <taxon>Bacteria</taxon>
        <taxon>Pseudomonadati</taxon>
        <taxon>Pseudomonadota</taxon>
        <taxon>Betaproteobacteria</taxon>
        <taxon>Burkholderiales</taxon>
        <taxon>Oxalobacteraceae</taxon>
        <taxon>Telluria group</taxon>
        <taxon>Pseudoduganella</taxon>
    </lineage>
</organism>
<accession>A0ABY8BG98</accession>